<dbReference type="PANTHER" id="PTHR43072:SF8">
    <property type="entry name" value="ACYLTRANSFERASE FABY-RELATED"/>
    <property type="match status" value="1"/>
</dbReference>
<reference evidence="3" key="1">
    <citation type="journal article" date="2019" name="Int. J. Syst. Evol. Microbiol.">
        <title>The Global Catalogue of Microorganisms (GCM) 10K type strain sequencing project: providing services to taxonomists for standard genome sequencing and annotation.</title>
        <authorList>
            <consortium name="The Broad Institute Genomics Platform"/>
            <consortium name="The Broad Institute Genome Sequencing Center for Infectious Disease"/>
            <person name="Wu L."/>
            <person name="Ma J."/>
        </authorList>
    </citation>
    <scope>NUCLEOTIDE SEQUENCE [LARGE SCALE GENOMIC DNA]</scope>
    <source>
        <strain evidence="3">JCM 31921</strain>
    </source>
</reference>
<evidence type="ECO:0000259" key="1">
    <source>
        <dbReference type="PROSITE" id="PS51186"/>
    </source>
</evidence>
<dbReference type="SUPFAM" id="SSF55729">
    <property type="entry name" value="Acyl-CoA N-acyltransferases (Nat)"/>
    <property type="match status" value="1"/>
</dbReference>
<protein>
    <submittedName>
        <fullName evidence="2">GNAT family N-acetyltransferase</fullName>
    </submittedName>
</protein>
<name>A0ABP8MY22_9BACT</name>
<dbReference type="InterPro" id="IPR000182">
    <property type="entry name" value="GNAT_dom"/>
</dbReference>
<gene>
    <name evidence="2" type="ORF">GCM10023092_21630</name>
</gene>
<dbReference type="Gene3D" id="3.40.630.30">
    <property type="match status" value="1"/>
</dbReference>
<keyword evidence="3" id="KW-1185">Reference proteome</keyword>
<comment type="caution">
    <text evidence="2">The sequence shown here is derived from an EMBL/GenBank/DDBJ whole genome shotgun (WGS) entry which is preliminary data.</text>
</comment>
<sequence length="198" mass="22496">MNTSFMLRLMVPEDIAAMLAIYTPYVTDTAISFEYEVPSLEAYTERIAHIAQKYPCIVCEENGELTGFAYASEFRYRAAYQWCAESTIYLDQQHRGKGTGTRLYRSLMGLLERMRYTNVFAGVALPNEGSEQLHRKSGFREIGEFRDIGFKHGAWHSTRWYQLSLGDAAPATPLPPLSLQELISSEGLSNIQTLLNNY</sequence>
<dbReference type="CDD" id="cd04301">
    <property type="entry name" value="NAT_SF"/>
    <property type="match status" value="1"/>
</dbReference>
<accession>A0ABP8MY22</accession>
<dbReference type="PROSITE" id="PS51186">
    <property type="entry name" value="GNAT"/>
    <property type="match status" value="1"/>
</dbReference>
<evidence type="ECO:0000313" key="2">
    <source>
        <dbReference type="EMBL" id="GAA4456418.1"/>
    </source>
</evidence>
<feature type="domain" description="N-acetyltransferase" evidence="1">
    <location>
        <begin position="5"/>
        <end position="166"/>
    </location>
</feature>
<dbReference type="EMBL" id="BAABEZ010000022">
    <property type="protein sequence ID" value="GAA4456418.1"/>
    <property type="molecule type" value="Genomic_DNA"/>
</dbReference>
<dbReference type="Proteomes" id="UP001501410">
    <property type="component" value="Unassembled WGS sequence"/>
</dbReference>
<evidence type="ECO:0000313" key="3">
    <source>
        <dbReference type="Proteomes" id="UP001501410"/>
    </source>
</evidence>
<organism evidence="2 3">
    <name type="scientific">Rurimicrobium arvi</name>
    <dbReference type="NCBI Taxonomy" id="2049916"/>
    <lineage>
        <taxon>Bacteria</taxon>
        <taxon>Pseudomonadati</taxon>
        <taxon>Bacteroidota</taxon>
        <taxon>Chitinophagia</taxon>
        <taxon>Chitinophagales</taxon>
        <taxon>Chitinophagaceae</taxon>
        <taxon>Rurimicrobium</taxon>
    </lineage>
</organism>
<proteinExistence type="predicted"/>
<dbReference type="RefSeq" id="WP_344826732.1">
    <property type="nucleotide sequence ID" value="NZ_BAABEZ010000022.1"/>
</dbReference>
<dbReference type="PANTHER" id="PTHR43072">
    <property type="entry name" value="N-ACETYLTRANSFERASE"/>
    <property type="match status" value="1"/>
</dbReference>
<dbReference type="Pfam" id="PF13420">
    <property type="entry name" value="Acetyltransf_4"/>
    <property type="match status" value="1"/>
</dbReference>
<dbReference type="InterPro" id="IPR016181">
    <property type="entry name" value="Acyl_CoA_acyltransferase"/>
</dbReference>